<feature type="compositionally biased region" description="Basic and acidic residues" evidence="1">
    <location>
        <begin position="107"/>
        <end position="118"/>
    </location>
</feature>
<dbReference type="Proteomes" id="UP000807306">
    <property type="component" value="Unassembled WGS sequence"/>
</dbReference>
<dbReference type="OrthoDB" id="435402at2759"/>
<dbReference type="GO" id="GO:0033167">
    <property type="term" value="C:ARC complex"/>
    <property type="evidence" value="ECO:0007669"/>
    <property type="project" value="InterPro"/>
</dbReference>
<feature type="region of interest" description="Disordered" evidence="1">
    <location>
        <begin position="361"/>
        <end position="399"/>
    </location>
</feature>
<evidence type="ECO:0000256" key="1">
    <source>
        <dbReference type="SAM" id="MobiDB-lite"/>
    </source>
</evidence>
<sequence length="625" mass="69093">MAAVESLITPNQVPAGPEKSTPVIVNPVIRPTAGHRYTFPPFPQPPIGVCIITFSDFTECGIRLEPGPNDEEIDGHGICTVTMPHRHDTDACKTNSKRKRQAKQAKKQKESGERSRKKEWWEVWEDRAESNKYSVGFGSDWPSVNKIQAAAAEFTKDHFWPPQTLTQTGPRYIWDKFLLYIGLPEGGETIQGKSAQKKAKDEEIDLDDDDDESDDEAIQEESGSRIVEVEHDEPIPQASPITLNSNEEKLDFFLKNPELSIKIFMSSYAWHKGYVWSEPNLTIIPRILGYFVNYLLRSKVLPDLAKELRASLNYIANALVELPQCASFMKIAPDRFASGCKGCFGQKAEGYTLAQIDLSTDPKPAVDEEPQSKKQKVESGGWGSVSGGWGEPTADQGWSANPGWETINEAAPEAVIVDEPNPWAINDADWGSGAKTQPHFSMFGPTALPLTHRPAIVERSMRRIKSITPPNPNPPNAAPGEGIHGPQPGAVEIELDSQLWKLSLTPMLDWDGGESPVYSRPSILDSSEGPVILNDVDQTKIEPGSSTSIAKPHNPFNDDIVLLIESNQAKLLQEGMGIGGTFVQLIRRDSQAKSKKKSGKSKKAPVYWYLEEAAFIAVSYWSILP</sequence>
<evidence type="ECO:0000313" key="2">
    <source>
        <dbReference type="EMBL" id="KAF9534653.1"/>
    </source>
</evidence>
<organism evidence="2 3">
    <name type="scientific">Crepidotus variabilis</name>
    <dbReference type="NCBI Taxonomy" id="179855"/>
    <lineage>
        <taxon>Eukaryota</taxon>
        <taxon>Fungi</taxon>
        <taxon>Dikarya</taxon>
        <taxon>Basidiomycota</taxon>
        <taxon>Agaricomycotina</taxon>
        <taxon>Agaricomycetes</taxon>
        <taxon>Agaricomycetidae</taxon>
        <taxon>Agaricales</taxon>
        <taxon>Agaricineae</taxon>
        <taxon>Crepidotaceae</taxon>
        <taxon>Crepidotus</taxon>
    </lineage>
</organism>
<feature type="compositionally biased region" description="Basic residues" evidence="1">
    <location>
        <begin position="95"/>
        <end position="106"/>
    </location>
</feature>
<comment type="caution">
    <text evidence="2">The sequence shown here is derived from an EMBL/GenBank/DDBJ whole genome shotgun (WGS) entry which is preliminary data.</text>
</comment>
<feature type="compositionally biased region" description="Acidic residues" evidence="1">
    <location>
        <begin position="202"/>
        <end position="219"/>
    </location>
</feature>
<protein>
    <submittedName>
        <fullName evidence="2">Uncharacterized protein</fullName>
    </submittedName>
</protein>
<feature type="region of interest" description="Disordered" evidence="1">
    <location>
        <begin position="84"/>
        <end position="118"/>
    </location>
</feature>
<dbReference type="GO" id="GO:0031047">
    <property type="term" value="P:regulatory ncRNA-mediated gene silencing"/>
    <property type="evidence" value="ECO:0007669"/>
    <property type="project" value="InterPro"/>
</dbReference>
<feature type="compositionally biased region" description="Gly residues" evidence="1">
    <location>
        <begin position="380"/>
        <end position="390"/>
    </location>
</feature>
<evidence type="ECO:0000313" key="3">
    <source>
        <dbReference type="Proteomes" id="UP000807306"/>
    </source>
</evidence>
<keyword evidence="3" id="KW-1185">Reference proteome</keyword>
<dbReference type="AlphaFoldDB" id="A0A9P6ERB3"/>
<feature type="compositionally biased region" description="Basic and acidic residues" evidence="1">
    <location>
        <begin position="364"/>
        <end position="377"/>
    </location>
</feature>
<name>A0A9P6ERB3_9AGAR</name>
<dbReference type="EMBL" id="MU157825">
    <property type="protein sequence ID" value="KAF9534653.1"/>
    <property type="molecule type" value="Genomic_DNA"/>
</dbReference>
<feature type="region of interest" description="Disordered" evidence="1">
    <location>
        <begin position="191"/>
        <end position="223"/>
    </location>
</feature>
<reference evidence="2" key="1">
    <citation type="submission" date="2020-11" db="EMBL/GenBank/DDBJ databases">
        <authorList>
            <consortium name="DOE Joint Genome Institute"/>
            <person name="Ahrendt S."/>
            <person name="Riley R."/>
            <person name="Andreopoulos W."/>
            <person name="Labutti K."/>
            <person name="Pangilinan J."/>
            <person name="Ruiz-Duenas F.J."/>
            <person name="Barrasa J.M."/>
            <person name="Sanchez-Garcia M."/>
            <person name="Camarero S."/>
            <person name="Miyauchi S."/>
            <person name="Serrano A."/>
            <person name="Linde D."/>
            <person name="Babiker R."/>
            <person name="Drula E."/>
            <person name="Ayuso-Fernandez I."/>
            <person name="Pacheco R."/>
            <person name="Padilla G."/>
            <person name="Ferreira P."/>
            <person name="Barriuso J."/>
            <person name="Kellner H."/>
            <person name="Castanera R."/>
            <person name="Alfaro M."/>
            <person name="Ramirez L."/>
            <person name="Pisabarro A.G."/>
            <person name="Kuo A."/>
            <person name="Tritt A."/>
            <person name="Lipzen A."/>
            <person name="He G."/>
            <person name="Yan M."/>
            <person name="Ng V."/>
            <person name="Cullen D."/>
            <person name="Martin F."/>
            <person name="Rosso M.-N."/>
            <person name="Henrissat B."/>
            <person name="Hibbett D."/>
            <person name="Martinez A.T."/>
            <person name="Grigoriev I.V."/>
        </authorList>
    </citation>
    <scope>NUCLEOTIDE SEQUENCE</scope>
    <source>
        <strain evidence="2">CBS 506.95</strain>
    </source>
</reference>
<proteinExistence type="predicted"/>
<gene>
    <name evidence="2" type="ORF">CPB83DRAFT_207718</name>
</gene>
<accession>A0A9P6ERB3</accession>